<keyword evidence="5" id="KW-1185">Reference proteome</keyword>
<feature type="chain" id="PRO_5044542007" description="MspA family porin" evidence="2">
    <location>
        <begin position="33"/>
        <end position="242"/>
    </location>
</feature>
<accession>A0A0E3XPA2</accession>
<feature type="signal peptide" evidence="2">
    <location>
        <begin position="1"/>
        <end position="32"/>
    </location>
</feature>
<keyword evidence="1 2" id="KW-0732">Signal</keyword>
<evidence type="ECO:0000313" key="5">
    <source>
        <dbReference type="Proteomes" id="UP000179441"/>
    </source>
</evidence>
<dbReference type="EMBL" id="MLIS01000001">
    <property type="protein sequence ID" value="OHU77432.1"/>
    <property type="molecule type" value="Genomic_DNA"/>
</dbReference>
<dbReference type="Gene3D" id="2.60.40.1650">
    <property type="entry name" value="Porin MspA (Ig-like beta-sandwich domain)"/>
    <property type="match status" value="2"/>
</dbReference>
<reference evidence="5 6" key="1">
    <citation type="submission" date="2016-10" db="EMBL/GenBank/DDBJ databases">
        <title>Evaluation of Human, Veterinary and Environmental Mycobacterium chelonae Isolates by Core Genome Phylogenomic Analysis, Targeted Gene Comparison, and Anti-microbial Susceptibility Patterns: A Tale of Mistaken Identities.</title>
        <authorList>
            <person name="Fogelson S.B."/>
            <person name="Camus A.C."/>
            <person name="Lorenz W."/>
            <person name="Vasireddy R."/>
            <person name="Vasireddy S."/>
            <person name="Smith T."/>
            <person name="Brown-Elliott B.A."/>
            <person name="Wallace R.J.Jr."/>
            <person name="Hasan N.A."/>
            <person name="Reischl U."/>
            <person name="Sanchez S."/>
        </authorList>
    </citation>
    <scope>NUCLEOTIDE SEQUENCE [LARGE SCALE GENOMIC DNA]</scope>
    <source>
        <strain evidence="3 6">15515</strain>
        <strain evidence="4 5">15518</strain>
    </source>
</reference>
<dbReference type="SUPFAM" id="SSF56959">
    <property type="entry name" value="Leukocidin-like"/>
    <property type="match status" value="1"/>
</dbReference>
<comment type="caution">
    <text evidence="4">The sequence shown here is derived from an EMBL/GenBank/DDBJ whole genome shotgun (WGS) entry which is preliminary data.</text>
</comment>
<dbReference type="Proteomes" id="UP000180043">
    <property type="component" value="Unassembled WGS sequence"/>
</dbReference>
<gene>
    <name evidence="3" type="ORF">BKG82_03800</name>
    <name evidence="4" type="ORF">BKG84_02480</name>
</gene>
<dbReference type="GeneID" id="31679471"/>
<dbReference type="HOGENOM" id="CLU_089957_1_0_11"/>
<evidence type="ECO:0000313" key="4">
    <source>
        <dbReference type="EMBL" id="OHU77432.1"/>
    </source>
</evidence>
<dbReference type="Proteomes" id="UP000179441">
    <property type="component" value="Unassembled WGS sequence"/>
</dbReference>
<evidence type="ECO:0000313" key="6">
    <source>
        <dbReference type="Proteomes" id="UP000180043"/>
    </source>
</evidence>
<organism evidence="4 5">
    <name type="scientific">Mycobacteroides chelonae</name>
    <name type="common">Mycobacterium chelonae</name>
    <dbReference type="NCBI Taxonomy" id="1774"/>
    <lineage>
        <taxon>Bacteria</taxon>
        <taxon>Bacillati</taxon>
        <taxon>Actinomycetota</taxon>
        <taxon>Actinomycetes</taxon>
        <taxon>Mycobacteriales</taxon>
        <taxon>Mycobacteriaceae</taxon>
        <taxon>Mycobacteroides</taxon>
    </lineage>
</organism>
<dbReference type="Pfam" id="PF09203">
    <property type="entry name" value="MspA"/>
    <property type="match status" value="1"/>
</dbReference>
<evidence type="ECO:0000256" key="1">
    <source>
        <dbReference type="ARBA" id="ARBA00022729"/>
    </source>
</evidence>
<dbReference type="PATRIC" id="fig|1774.35.peg.1884"/>
<protein>
    <recommendedName>
        <fullName evidence="7">MspA family porin</fullName>
    </recommendedName>
</protein>
<name>A0A0E3XPA2_MYCCH</name>
<evidence type="ECO:0000256" key="2">
    <source>
        <dbReference type="SAM" id="SignalP"/>
    </source>
</evidence>
<dbReference type="AlphaFoldDB" id="A0A0E3XPA2"/>
<proteinExistence type="predicted"/>
<dbReference type="InterPro" id="IPR036435">
    <property type="entry name" value="Leukocidin/porin_MspA_sf"/>
</dbReference>
<dbReference type="OrthoDB" id="4764004at2"/>
<dbReference type="InterPro" id="IPR015286">
    <property type="entry name" value="Porin_fam_mycobact-type"/>
</dbReference>
<dbReference type="EMBL" id="MLIQ01000011">
    <property type="protein sequence ID" value="OHU59690.1"/>
    <property type="molecule type" value="Genomic_DNA"/>
</dbReference>
<dbReference type="RefSeq" id="WP_046253336.1">
    <property type="nucleotide sequence ID" value="NZ_BSAK01000008.1"/>
</dbReference>
<sequence length="242" mass="25101">MKLPNLARRSCFTSIAASVAAAMGLMVGVSDAAADPQGMPDQYQQFVTDDGWTVGLTLTNEVIDHIDNIAGASNSWQARVSYRAEATITGSGSAVIQDAQLETGYFVGCRTDSSSGVELGGDLGLTLSQQVFGQGYGGGYGQGSQSGGGGGGFGGVSGGGSLGAQEHIGGYMRVLLKPGGLAQLPMDRINFRNMRAVSQVRNQNVEADGCGGQVKIQSFATFRIRTENGNDTQTIYGEPKDL</sequence>
<evidence type="ECO:0008006" key="7">
    <source>
        <dbReference type="Google" id="ProtNLM"/>
    </source>
</evidence>
<evidence type="ECO:0000313" key="3">
    <source>
        <dbReference type="EMBL" id="OHU59690.1"/>
    </source>
</evidence>